<reference evidence="2 3" key="1">
    <citation type="submission" date="2013-08" db="EMBL/GenBank/DDBJ databases">
        <title>Genome sequencing of Lysobacter.</title>
        <authorList>
            <person name="Zhang S."/>
            <person name="Wang G."/>
        </authorList>
    </citation>
    <scope>NUCLEOTIDE SEQUENCE [LARGE SCALE GENOMIC DNA]</scope>
    <source>
        <strain evidence="2 3">Ko07</strain>
    </source>
</reference>
<dbReference type="Pfam" id="PF04273">
    <property type="entry name" value="BLH_phosphatase"/>
    <property type="match status" value="1"/>
</dbReference>
<protein>
    <recommendedName>
        <fullName evidence="1">Beta-lactamase hydrolase-like protein phosphatase-like domain-containing protein</fullName>
    </recommendedName>
</protein>
<keyword evidence="3" id="KW-1185">Reference proteome</keyword>
<dbReference type="SUPFAM" id="SSF52799">
    <property type="entry name" value="(Phosphotyrosine protein) phosphatases II"/>
    <property type="match status" value="1"/>
</dbReference>
<gene>
    <name evidence="2" type="ORF">N792_10555</name>
</gene>
<dbReference type="Gene3D" id="3.90.190.10">
    <property type="entry name" value="Protein tyrosine phosphatase superfamily"/>
    <property type="match status" value="1"/>
</dbReference>
<comment type="caution">
    <text evidence="2">The sequence shown here is derived from an EMBL/GenBank/DDBJ whole genome shotgun (WGS) entry which is preliminary data.</text>
</comment>
<name>A0A0A0EMN9_9GAMM</name>
<dbReference type="AlphaFoldDB" id="A0A0A0EMN9"/>
<dbReference type="InterPro" id="IPR005939">
    <property type="entry name" value="BLH_phosphatase-like"/>
</dbReference>
<accession>A0A0A0EMN9</accession>
<dbReference type="eggNOG" id="COG3453">
    <property type="taxonomic scope" value="Bacteria"/>
</dbReference>
<evidence type="ECO:0000259" key="1">
    <source>
        <dbReference type="Pfam" id="PF04273"/>
    </source>
</evidence>
<evidence type="ECO:0000313" key="2">
    <source>
        <dbReference type="EMBL" id="KGM51555.1"/>
    </source>
</evidence>
<dbReference type="STRING" id="1122185.N792_10555"/>
<dbReference type="CDD" id="cd14503">
    <property type="entry name" value="PTP-bact"/>
    <property type="match status" value="1"/>
</dbReference>
<organism evidence="2 3">
    <name type="scientific">Lysobacter concretionis Ko07 = DSM 16239</name>
    <dbReference type="NCBI Taxonomy" id="1122185"/>
    <lineage>
        <taxon>Bacteria</taxon>
        <taxon>Pseudomonadati</taxon>
        <taxon>Pseudomonadota</taxon>
        <taxon>Gammaproteobacteria</taxon>
        <taxon>Lysobacterales</taxon>
        <taxon>Lysobacteraceae</taxon>
        <taxon>Novilysobacter</taxon>
    </lineage>
</organism>
<evidence type="ECO:0000313" key="3">
    <source>
        <dbReference type="Proteomes" id="UP000030017"/>
    </source>
</evidence>
<dbReference type="InterPro" id="IPR029021">
    <property type="entry name" value="Prot-tyrosine_phosphatase-like"/>
</dbReference>
<feature type="domain" description="Beta-lactamase hydrolase-like protein phosphatase-like" evidence="1">
    <location>
        <begin position="28"/>
        <end position="121"/>
    </location>
</feature>
<dbReference type="Proteomes" id="UP000030017">
    <property type="component" value="Unassembled WGS sequence"/>
</dbReference>
<dbReference type="GO" id="GO:0016787">
    <property type="term" value="F:hydrolase activity"/>
    <property type="evidence" value="ECO:0007669"/>
    <property type="project" value="InterPro"/>
</dbReference>
<proteinExistence type="predicted"/>
<sequence>MAMAEEAEPTLASAIPGLREPRAGLYTAGQPDAEAWTAAARHGVTTVIDLRPEGEMQGRNEAAEVADAGLVYHHLPVAGAGDVNMANAEQLRQLIEQAPGPVLVHCASGNRVGALLALGAAKDDGMTTDQAIAFGREAGLGSLGSRVREVLESAPAAE</sequence>
<dbReference type="EMBL" id="AVPS01000006">
    <property type="protein sequence ID" value="KGM51555.1"/>
    <property type="molecule type" value="Genomic_DNA"/>
</dbReference>